<organism evidence="1 2">
    <name type="scientific">Sulfuriroseicoccus oceanibius</name>
    <dbReference type="NCBI Taxonomy" id="2707525"/>
    <lineage>
        <taxon>Bacteria</taxon>
        <taxon>Pseudomonadati</taxon>
        <taxon>Verrucomicrobiota</taxon>
        <taxon>Verrucomicrobiia</taxon>
        <taxon>Verrucomicrobiales</taxon>
        <taxon>Verrucomicrobiaceae</taxon>
        <taxon>Sulfuriroseicoccus</taxon>
    </lineage>
</organism>
<reference evidence="1 2" key="1">
    <citation type="submission" date="2020-12" db="EMBL/GenBank/DDBJ databases">
        <title>Sulforoseuscoccus oceanibium gen. nov., sp. nov., a representative of the phylum Verrucomicrobia with special cytoplasmic membrane, and proposal of Sulforoseuscoccusaceae fam. nov.</title>
        <authorList>
            <person name="Xi F."/>
        </authorList>
    </citation>
    <scope>NUCLEOTIDE SEQUENCE [LARGE SCALE GENOMIC DNA]</scope>
    <source>
        <strain evidence="1 2">T37</strain>
    </source>
</reference>
<evidence type="ECO:0000313" key="1">
    <source>
        <dbReference type="EMBL" id="QQL45769.1"/>
    </source>
</evidence>
<dbReference type="RefSeq" id="WP_164365487.1">
    <property type="nucleotide sequence ID" value="NZ_CP066776.1"/>
</dbReference>
<dbReference type="Proteomes" id="UP000475117">
    <property type="component" value="Chromosome"/>
</dbReference>
<proteinExistence type="predicted"/>
<sequence>MKYTLISIVLLVAGFLGWWLLSLEPKGNPIAVIQDADEQIASSLPDEGVIARAAAADGESRIRTLWEKHVYPQRLKVADVDFPVVFEGDVPEELKQVILSDVHMIYGHMESHEIYELHNEISVGGGNIVLTKRLGFRGRGRHWPEKHQGAFGGIAMLDSEDTVVFPKQLTDHYELAWRARNDAPAKYEKLEIFIDWLNSASMEELGADNPYWLYGYDGVSDENPELAAEMRARLLGDDRSVLKFRHPSILEFTYVDQEVLKKDKAEGQLPVGVTLADGFYLDQSNVPVQQALYLYHGGKWYIAFAPPGT</sequence>
<accession>A0A6B3LFH6</accession>
<keyword evidence="2" id="KW-1185">Reference proteome</keyword>
<dbReference type="AlphaFoldDB" id="A0A6B3LFH6"/>
<dbReference type="EMBL" id="CP066776">
    <property type="protein sequence ID" value="QQL45769.1"/>
    <property type="molecule type" value="Genomic_DNA"/>
</dbReference>
<name>A0A6B3LFH6_9BACT</name>
<gene>
    <name evidence="1" type="ORF">G3M56_004065</name>
</gene>
<evidence type="ECO:0000313" key="2">
    <source>
        <dbReference type="Proteomes" id="UP000475117"/>
    </source>
</evidence>
<protein>
    <submittedName>
        <fullName evidence="1">Uncharacterized protein</fullName>
    </submittedName>
</protein>
<dbReference type="KEGG" id="soa:G3M56_004065"/>